<evidence type="ECO:0000259" key="1">
    <source>
        <dbReference type="Pfam" id="PF25181"/>
    </source>
</evidence>
<feature type="domain" description="Bbp19-like phage" evidence="1">
    <location>
        <begin position="37"/>
        <end position="85"/>
    </location>
</feature>
<dbReference type="KEGG" id="rce:RC1_3321"/>
<name>B6IWK8_RHOCS</name>
<dbReference type="eggNOG" id="ENOG5033221">
    <property type="taxonomic scope" value="Bacteria"/>
</dbReference>
<dbReference type="EMBL" id="CP000613">
    <property type="protein sequence ID" value="ACJ00682.1"/>
    <property type="molecule type" value="Genomic_DNA"/>
</dbReference>
<gene>
    <name evidence="2" type="ordered locus">RC1_3321</name>
</gene>
<reference evidence="2 3" key="1">
    <citation type="journal article" date="2010" name="BMC Genomics">
        <title>Metabolic flexibility revealed in the genome of the cyst-forming alpha-1 proteobacterium Rhodospirillum centenum.</title>
        <authorList>
            <person name="Lu Y.K."/>
            <person name="Marden J."/>
            <person name="Han M."/>
            <person name="Swingley W.D."/>
            <person name="Mastrian S.D."/>
            <person name="Chowdhury S.R."/>
            <person name="Hao J."/>
            <person name="Helmy T."/>
            <person name="Kim S."/>
            <person name="Kurdoglu A.A."/>
            <person name="Matthies H.J."/>
            <person name="Rollo D."/>
            <person name="Stothard P."/>
            <person name="Blankenship R.E."/>
            <person name="Bauer C.E."/>
            <person name="Touchman J.W."/>
        </authorList>
    </citation>
    <scope>NUCLEOTIDE SEQUENCE [LARGE SCALE GENOMIC DNA]</scope>
    <source>
        <strain evidence="3">ATCC 51521 / SW</strain>
    </source>
</reference>
<organism evidence="2 3">
    <name type="scientific">Rhodospirillum centenum (strain ATCC 51521 / SW)</name>
    <dbReference type="NCBI Taxonomy" id="414684"/>
    <lineage>
        <taxon>Bacteria</taxon>
        <taxon>Pseudomonadati</taxon>
        <taxon>Pseudomonadota</taxon>
        <taxon>Alphaproteobacteria</taxon>
        <taxon>Rhodospirillales</taxon>
        <taxon>Rhodospirillaceae</taxon>
        <taxon>Rhodospirillum</taxon>
    </lineage>
</organism>
<dbReference type="Pfam" id="PF25181">
    <property type="entry name" value="Phage_Bbp19"/>
    <property type="match status" value="1"/>
</dbReference>
<accession>B6IWK8</accession>
<proteinExistence type="predicted"/>
<keyword evidence="3" id="KW-1185">Reference proteome</keyword>
<dbReference type="HOGENOM" id="CLU_184990_0_0_5"/>
<dbReference type="Proteomes" id="UP000001591">
    <property type="component" value="Chromosome"/>
</dbReference>
<dbReference type="RefSeq" id="WP_012568460.1">
    <property type="nucleotide sequence ID" value="NC_011420.2"/>
</dbReference>
<evidence type="ECO:0000313" key="3">
    <source>
        <dbReference type="Proteomes" id="UP000001591"/>
    </source>
</evidence>
<dbReference type="STRING" id="414684.RC1_3321"/>
<dbReference type="InterPro" id="IPR057447">
    <property type="entry name" value="Bbp19-like_phage"/>
</dbReference>
<dbReference type="AlphaFoldDB" id="B6IWK8"/>
<sequence>MTADATVDFPDPSPGWPWPVLPAATPPVESLELARACARLFAGADGQRLLAHLRRLTLGRALGPEAGDAALRHLEGQRALVLHLETLAARGRTAPA</sequence>
<evidence type="ECO:0000313" key="2">
    <source>
        <dbReference type="EMBL" id="ACJ00682.1"/>
    </source>
</evidence>
<protein>
    <recommendedName>
        <fullName evidence="1">Bbp19-like phage domain-containing protein</fullName>
    </recommendedName>
</protein>